<evidence type="ECO:0000259" key="2">
    <source>
        <dbReference type="Pfam" id="PF13144"/>
    </source>
</evidence>
<dbReference type="Gene3D" id="2.30.30.760">
    <property type="match status" value="1"/>
</dbReference>
<accession>A0A502FFZ2</accession>
<dbReference type="Proteomes" id="UP000319931">
    <property type="component" value="Unassembled WGS sequence"/>
</dbReference>
<dbReference type="InterPro" id="IPR017585">
    <property type="entry name" value="SAF_FlgA"/>
</dbReference>
<comment type="caution">
    <text evidence="3">The sequence shown here is derived from an EMBL/GenBank/DDBJ whole genome shotgun (WGS) entry which is preliminary data.</text>
</comment>
<dbReference type="OrthoDB" id="7408548at2"/>
<organism evidence="3 4">
    <name type="scientific">Sphingomonas glacialis</name>
    <dbReference type="NCBI Taxonomy" id="658225"/>
    <lineage>
        <taxon>Bacteria</taxon>
        <taxon>Pseudomonadati</taxon>
        <taxon>Pseudomonadota</taxon>
        <taxon>Alphaproteobacteria</taxon>
        <taxon>Sphingomonadales</taxon>
        <taxon>Sphingomonadaceae</taxon>
        <taxon>Sphingomonas</taxon>
    </lineage>
</organism>
<dbReference type="EMBL" id="RCZC01000009">
    <property type="protein sequence ID" value="TPG48360.1"/>
    <property type="molecule type" value="Genomic_DNA"/>
</dbReference>
<feature type="chain" id="PRO_5021298138" description="Flagella basal body P-ring formation protein FlgA SAF domain-containing protein" evidence="1">
    <location>
        <begin position="20"/>
        <end position="180"/>
    </location>
</feature>
<keyword evidence="1" id="KW-0732">Signal</keyword>
<name>A0A502FFZ2_9SPHN</name>
<protein>
    <recommendedName>
        <fullName evidence="2">Flagella basal body P-ring formation protein FlgA SAF domain-containing protein</fullName>
    </recommendedName>
</protein>
<reference evidence="3 4" key="1">
    <citation type="journal article" date="2019" name="Environ. Microbiol.">
        <title>Species interactions and distinct microbial communities in high Arctic permafrost affected cryosols are associated with the CH4 and CO2 gas fluxes.</title>
        <authorList>
            <person name="Altshuler I."/>
            <person name="Hamel J."/>
            <person name="Turney S."/>
            <person name="Magnuson E."/>
            <person name="Levesque R."/>
            <person name="Greer C."/>
            <person name="Whyte L.G."/>
        </authorList>
    </citation>
    <scope>NUCLEOTIDE SEQUENCE [LARGE SCALE GENOMIC DNA]</scope>
    <source>
        <strain evidence="3 4">E6.1</strain>
    </source>
</reference>
<dbReference type="Pfam" id="PF13144">
    <property type="entry name" value="ChapFlgA"/>
    <property type="match status" value="1"/>
</dbReference>
<evidence type="ECO:0000256" key="1">
    <source>
        <dbReference type="SAM" id="SignalP"/>
    </source>
</evidence>
<sequence length="180" mass="18741">MRRLPLLMLVIATPLAATAPRTFQDTAALDRAVTAFAGHGIGDEGGARTPIDSRLKLAACPMLSMAWRSEAHDAVVVTCTGPEWRMYVPMKLPVAAPKGAAPLVLTPSEVAMARPVYVIKRGDPVTISAGSQGFSITRDGVAVGDAVAGGRFLVKVDPAKAPIQAVAIDSGRATLPGWSE</sequence>
<evidence type="ECO:0000313" key="3">
    <source>
        <dbReference type="EMBL" id="TPG48360.1"/>
    </source>
</evidence>
<keyword evidence="4" id="KW-1185">Reference proteome</keyword>
<dbReference type="AlphaFoldDB" id="A0A502FFZ2"/>
<evidence type="ECO:0000313" key="4">
    <source>
        <dbReference type="Proteomes" id="UP000319931"/>
    </source>
</evidence>
<feature type="signal peptide" evidence="1">
    <location>
        <begin position="1"/>
        <end position="19"/>
    </location>
</feature>
<gene>
    <name evidence="3" type="ORF">EAH76_20815</name>
</gene>
<proteinExistence type="predicted"/>
<feature type="domain" description="Flagella basal body P-ring formation protein FlgA SAF" evidence="2">
    <location>
        <begin position="112"/>
        <end position="172"/>
    </location>
</feature>